<keyword evidence="2" id="KW-1185">Reference proteome</keyword>
<comment type="caution">
    <text evidence="1">The sequence shown here is derived from an EMBL/GenBank/DDBJ whole genome shotgun (WGS) entry which is preliminary data.</text>
</comment>
<dbReference type="EMBL" id="CAJHUC010000890">
    <property type="protein sequence ID" value="CAD7698826.1"/>
    <property type="molecule type" value="Genomic_DNA"/>
</dbReference>
<evidence type="ECO:0000313" key="2">
    <source>
        <dbReference type="Proteomes" id="UP000708148"/>
    </source>
</evidence>
<reference evidence="1" key="1">
    <citation type="submission" date="2020-12" db="EMBL/GenBank/DDBJ databases">
        <authorList>
            <person name="Iha C."/>
        </authorList>
    </citation>
    <scope>NUCLEOTIDE SEQUENCE</scope>
</reference>
<evidence type="ECO:0000313" key="1">
    <source>
        <dbReference type="EMBL" id="CAD7698826.1"/>
    </source>
</evidence>
<protein>
    <submittedName>
        <fullName evidence="1">Uncharacterized protein</fullName>
    </submittedName>
</protein>
<dbReference type="Proteomes" id="UP000708148">
    <property type="component" value="Unassembled WGS sequence"/>
</dbReference>
<gene>
    <name evidence="1" type="ORF">OSTQU699_LOCUS4185</name>
</gene>
<name>A0A8S1J5P8_9CHLO</name>
<organism evidence="1 2">
    <name type="scientific">Ostreobium quekettii</name>
    <dbReference type="NCBI Taxonomy" id="121088"/>
    <lineage>
        <taxon>Eukaryota</taxon>
        <taxon>Viridiplantae</taxon>
        <taxon>Chlorophyta</taxon>
        <taxon>core chlorophytes</taxon>
        <taxon>Ulvophyceae</taxon>
        <taxon>TCBD clade</taxon>
        <taxon>Bryopsidales</taxon>
        <taxon>Ostreobineae</taxon>
        <taxon>Ostreobiaceae</taxon>
        <taxon>Ostreobium</taxon>
    </lineage>
</organism>
<dbReference type="AlphaFoldDB" id="A0A8S1J5P8"/>
<sequence>MPALCAPRPLLLMHHIHGRFDASSVPTPAPASPRKLVAFPMLDVVCAWNAAQELAGEYQGHWSGQGFACGNQLRWQVARIVRQGLVVLLKVSSRSSLRFPFN</sequence>
<proteinExistence type="predicted"/>
<accession>A0A8S1J5P8</accession>